<dbReference type="RefSeq" id="WP_191156049.1">
    <property type="nucleotide sequence ID" value="NZ_JACWUN010000010.1"/>
</dbReference>
<evidence type="ECO:0000313" key="10">
    <source>
        <dbReference type="EMBL" id="MBD1400962.1"/>
    </source>
</evidence>
<comment type="subunit">
    <text evidence="2 6">Part of the 50S ribosomal subunit.</text>
</comment>
<dbReference type="Gene3D" id="3.90.1180.10">
    <property type="entry name" value="Ribosomal protein L13"/>
    <property type="match status" value="1"/>
</dbReference>
<dbReference type="CDD" id="cd00392">
    <property type="entry name" value="Ribosomal_L13"/>
    <property type="match status" value="1"/>
</dbReference>
<gene>
    <name evidence="6 8 10" type="primary">rplM</name>
    <name evidence="10" type="ORF">ICT70_09780</name>
</gene>
<keyword evidence="4 6" id="KW-0687">Ribonucleoprotein</keyword>
<name>A0A8J6QZ12_9BACT</name>
<dbReference type="SUPFAM" id="SSF52161">
    <property type="entry name" value="Ribosomal protein L13"/>
    <property type="match status" value="1"/>
</dbReference>
<reference evidence="10" key="1">
    <citation type="submission" date="2020-09" db="EMBL/GenBank/DDBJ databases">
        <title>Pelobacter alkaliphilus sp. nov., a novel anaerobic arsenate-reducing bacterium from terrestrial mud volcano.</title>
        <authorList>
            <person name="Khomyakova M.A."/>
            <person name="Merkel A.Y."/>
            <person name="Slobodkin A.I."/>
        </authorList>
    </citation>
    <scope>NUCLEOTIDE SEQUENCE</scope>
    <source>
        <strain evidence="10">M08fum</strain>
    </source>
</reference>
<keyword evidence="3 6" id="KW-0689">Ribosomal protein</keyword>
<dbReference type="InterPro" id="IPR023563">
    <property type="entry name" value="Ribosomal_uL13_CS"/>
</dbReference>
<organism evidence="10 11">
    <name type="scientific">Pelovirga terrestris</name>
    <dbReference type="NCBI Taxonomy" id="2771352"/>
    <lineage>
        <taxon>Bacteria</taxon>
        <taxon>Pseudomonadati</taxon>
        <taxon>Thermodesulfobacteriota</taxon>
        <taxon>Desulfuromonadia</taxon>
        <taxon>Geobacterales</taxon>
        <taxon>Geobacteraceae</taxon>
        <taxon>Pelovirga</taxon>
    </lineage>
</organism>
<accession>A0A8J6QZ12</accession>
<comment type="similarity">
    <text evidence="1 6 7">Belongs to the universal ribosomal protein uL13 family.</text>
</comment>
<dbReference type="HAMAP" id="MF_01366">
    <property type="entry name" value="Ribosomal_uL13"/>
    <property type="match status" value="1"/>
</dbReference>
<dbReference type="GO" id="GO:0003729">
    <property type="term" value="F:mRNA binding"/>
    <property type="evidence" value="ECO:0007669"/>
    <property type="project" value="TreeGrafter"/>
</dbReference>
<dbReference type="PROSITE" id="PS00783">
    <property type="entry name" value="RIBOSOMAL_L13"/>
    <property type="match status" value="1"/>
</dbReference>
<dbReference type="GO" id="GO:0017148">
    <property type="term" value="P:negative regulation of translation"/>
    <property type="evidence" value="ECO:0007669"/>
    <property type="project" value="TreeGrafter"/>
</dbReference>
<proteinExistence type="inferred from homology"/>
<evidence type="ECO:0000256" key="6">
    <source>
        <dbReference type="HAMAP-Rule" id="MF_01366"/>
    </source>
</evidence>
<feature type="compositionally biased region" description="Basic and acidic residues" evidence="9">
    <location>
        <begin position="138"/>
        <end position="148"/>
    </location>
</feature>
<comment type="function">
    <text evidence="6 8">This protein is one of the early assembly proteins of the 50S ribosomal subunit, although it is not seen to bind rRNA by itself. It is important during the early stages of 50S assembly.</text>
</comment>
<evidence type="ECO:0000256" key="5">
    <source>
        <dbReference type="ARBA" id="ARBA00035201"/>
    </source>
</evidence>
<evidence type="ECO:0000256" key="9">
    <source>
        <dbReference type="SAM" id="MobiDB-lite"/>
    </source>
</evidence>
<dbReference type="AlphaFoldDB" id="A0A8J6QZ12"/>
<dbReference type="GO" id="GO:0006412">
    <property type="term" value="P:translation"/>
    <property type="evidence" value="ECO:0007669"/>
    <property type="project" value="UniProtKB-UniRule"/>
</dbReference>
<dbReference type="Pfam" id="PF00572">
    <property type="entry name" value="Ribosomal_L13"/>
    <property type="match status" value="1"/>
</dbReference>
<evidence type="ECO:0000256" key="7">
    <source>
        <dbReference type="RuleBase" id="RU003877"/>
    </source>
</evidence>
<dbReference type="PIRSF" id="PIRSF002181">
    <property type="entry name" value="Ribosomal_L13"/>
    <property type="match status" value="1"/>
</dbReference>
<dbReference type="GO" id="GO:0022625">
    <property type="term" value="C:cytosolic large ribosomal subunit"/>
    <property type="evidence" value="ECO:0007669"/>
    <property type="project" value="TreeGrafter"/>
</dbReference>
<keyword evidence="11" id="KW-1185">Reference proteome</keyword>
<protein>
    <recommendedName>
        <fullName evidence="5 6">Large ribosomal subunit protein uL13</fullName>
    </recommendedName>
</protein>
<dbReference type="FunFam" id="3.90.1180.10:FF:000001">
    <property type="entry name" value="50S ribosomal protein L13"/>
    <property type="match status" value="1"/>
</dbReference>
<dbReference type="InterPro" id="IPR036899">
    <property type="entry name" value="Ribosomal_uL13_sf"/>
</dbReference>
<dbReference type="Proteomes" id="UP000632828">
    <property type="component" value="Unassembled WGS sequence"/>
</dbReference>
<dbReference type="NCBIfam" id="TIGR01066">
    <property type="entry name" value="rplM_bact"/>
    <property type="match status" value="1"/>
</dbReference>
<dbReference type="EMBL" id="JACWUN010000010">
    <property type="protein sequence ID" value="MBD1400962.1"/>
    <property type="molecule type" value="Genomic_DNA"/>
</dbReference>
<comment type="caution">
    <text evidence="10">The sequence shown here is derived from an EMBL/GenBank/DDBJ whole genome shotgun (WGS) entry which is preliminary data.</text>
</comment>
<evidence type="ECO:0000256" key="2">
    <source>
        <dbReference type="ARBA" id="ARBA00011838"/>
    </source>
</evidence>
<dbReference type="InterPro" id="IPR005823">
    <property type="entry name" value="Ribosomal_uL13_bac-type"/>
</dbReference>
<dbReference type="GO" id="GO:0003735">
    <property type="term" value="F:structural constituent of ribosome"/>
    <property type="evidence" value="ECO:0007669"/>
    <property type="project" value="InterPro"/>
</dbReference>
<sequence>MSTAIAKEQDINRAWYVVDLEDVVLGRAATEIARILRGKHKPIYTPSVDTGDFVVVLNADKIKLTGNKLADKKYYRHTGYPGGIREINAEKLLAKKPEMLVQAAVKGMLPKNKLGRKMFTKMKVYAGSEHPHMAQQPKELKIASRENS</sequence>
<dbReference type="InterPro" id="IPR005822">
    <property type="entry name" value="Ribosomal_uL13"/>
</dbReference>
<evidence type="ECO:0000256" key="4">
    <source>
        <dbReference type="ARBA" id="ARBA00023274"/>
    </source>
</evidence>
<feature type="region of interest" description="Disordered" evidence="9">
    <location>
        <begin position="128"/>
        <end position="148"/>
    </location>
</feature>
<evidence type="ECO:0000256" key="8">
    <source>
        <dbReference type="RuleBase" id="RU003878"/>
    </source>
</evidence>
<evidence type="ECO:0000256" key="1">
    <source>
        <dbReference type="ARBA" id="ARBA00006227"/>
    </source>
</evidence>
<evidence type="ECO:0000256" key="3">
    <source>
        <dbReference type="ARBA" id="ARBA00022980"/>
    </source>
</evidence>
<dbReference type="PANTHER" id="PTHR11545">
    <property type="entry name" value="RIBOSOMAL PROTEIN L13"/>
    <property type="match status" value="1"/>
</dbReference>
<dbReference type="PANTHER" id="PTHR11545:SF2">
    <property type="entry name" value="LARGE RIBOSOMAL SUBUNIT PROTEIN UL13M"/>
    <property type="match status" value="1"/>
</dbReference>
<evidence type="ECO:0000313" key="11">
    <source>
        <dbReference type="Proteomes" id="UP000632828"/>
    </source>
</evidence>